<evidence type="ECO:0000313" key="6">
    <source>
        <dbReference type="Proteomes" id="UP000635245"/>
    </source>
</evidence>
<dbReference type="PANTHER" id="PTHR43309">
    <property type="entry name" value="5-OXOPROLINASE SUBUNIT C"/>
    <property type="match status" value="1"/>
</dbReference>
<dbReference type="SMART" id="SM00797">
    <property type="entry name" value="AHS2"/>
    <property type="match status" value="1"/>
</dbReference>
<dbReference type="Gene3D" id="2.40.100.10">
    <property type="entry name" value="Cyclophilin-like"/>
    <property type="match status" value="1"/>
</dbReference>
<dbReference type="AlphaFoldDB" id="A0A934V9I8"/>
<gene>
    <name evidence="5" type="ORF">JHE00_31500</name>
</gene>
<proteinExistence type="predicted"/>
<evidence type="ECO:0000259" key="4">
    <source>
        <dbReference type="SMART" id="SM00797"/>
    </source>
</evidence>
<keyword evidence="3" id="KW-0067">ATP-binding</keyword>
<sequence length="296" mass="30664">MNRDRASVGLEVLEPGPLATVQDLGRHGLAGIGVGSSGAADRGSLRLANRLLGNDENAAAVEVTFGGFAARALRDLTVAITGAPCPVTVDERGAATNALVRVPAGAVLRLGVPDRGLRAYVAVRGGIAVDPVLGSRSTDVLSGLGPEQLCAGVELPVGPAPRQLPVTDFAPVAPLPADELVLTVVPGPRQDWFTCEAFAALLRESYAVTSETNRVGIRLDGPELARSRDDELPSEGMVMGSLQVPPSGRPTLFLADHPVTGGYPVIAVVVACDVDKAAQARPGMRVRFTVKGRGHR</sequence>
<name>A0A934V9I8_9PSEU</name>
<protein>
    <submittedName>
        <fullName evidence="5">Biotin-dependent carboxyltransferase family protein</fullName>
    </submittedName>
</protein>
<dbReference type="InterPro" id="IPR003778">
    <property type="entry name" value="CT_A_B"/>
</dbReference>
<dbReference type="GO" id="GO:0016787">
    <property type="term" value="F:hydrolase activity"/>
    <property type="evidence" value="ECO:0007669"/>
    <property type="project" value="UniProtKB-KW"/>
</dbReference>
<dbReference type="Proteomes" id="UP000635245">
    <property type="component" value="Unassembled WGS sequence"/>
</dbReference>
<evidence type="ECO:0000256" key="3">
    <source>
        <dbReference type="ARBA" id="ARBA00022840"/>
    </source>
</evidence>
<dbReference type="InterPro" id="IPR052708">
    <property type="entry name" value="PxpC"/>
</dbReference>
<dbReference type="InterPro" id="IPR029000">
    <property type="entry name" value="Cyclophilin-like_dom_sf"/>
</dbReference>
<dbReference type="RefSeq" id="WP_200325242.1">
    <property type="nucleotide sequence ID" value="NZ_JAENJH010000012.1"/>
</dbReference>
<dbReference type="GO" id="GO:0005524">
    <property type="term" value="F:ATP binding"/>
    <property type="evidence" value="ECO:0007669"/>
    <property type="project" value="UniProtKB-KW"/>
</dbReference>
<evidence type="ECO:0000313" key="5">
    <source>
        <dbReference type="EMBL" id="MBK1788878.1"/>
    </source>
</evidence>
<organism evidence="5 6">
    <name type="scientific">Prauserella cavernicola</name>
    <dbReference type="NCBI Taxonomy" id="2800127"/>
    <lineage>
        <taxon>Bacteria</taxon>
        <taxon>Bacillati</taxon>
        <taxon>Actinomycetota</taxon>
        <taxon>Actinomycetes</taxon>
        <taxon>Pseudonocardiales</taxon>
        <taxon>Pseudonocardiaceae</taxon>
        <taxon>Prauserella</taxon>
    </lineage>
</organism>
<dbReference type="SUPFAM" id="SSF50891">
    <property type="entry name" value="Cyclophilin-like"/>
    <property type="match status" value="1"/>
</dbReference>
<accession>A0A934V9I8</accession>
<dbReference type="PANTHER" id="PTHR43309:SF3">
    <property type="entry name" value="5-OXOPROLINASE SUBUNIT C"/>
    <property type="match status" value="1"/>
</dbReference>
<keyword evidence="1" id="KW-0547">Nucleotide-binding</keyword>
<evidence type="ECO:0000256" key="2">
    <source>
        <dbReference type="ARBA" id="ARBA00022801"/>
    </source>
</evidence>
<dbReference type="NCBIfam" id="TIGR00724">
    <property type="entry name" value="urea_amlyse_rel"/>
    <property type="match status" value="1"/>
</dbReference>
<keyword evidence="6" id="KW-1185">Reference proteome</keyword>
<dbReference type="EMBL" id="JAENJH010000012">
    <property type="protein sequence ID" value="MBK1788878.1"/>
    <property type="molecule type" value="Genomic_DNA"/>
</dbReference>
<comment type="caution">
    <text evidence="5">The sequence shown here is derived from an EMBL/GenBank/DDBJ whole genome shotgun (WGS) entry which is preliminary data.</text>
</comment>
<keyword evidence="2" id="KW-0378">Hydrolase</keyword>
<dbReference type="Pfam" id="PF02626">
    <property type="entry name" value="CT_A_B"/>
    <property type="match status" value="1"/>
</dbReference>
<feature type="domain" description="Carboxyltransferase" evidence="4">
    <location>
        <begin position="31"/>
        <end position="296"/>
    </location>
</feature>
<evidence type="ECO:0000256" key="1">
    <source>
        <dbReference type="ARBA" id="ARBA00022741"/>
    </source>
</evidence>
<reference evidence="5" key="1">
    <citation type="submission" date="2020-12" db="EMBL/GenBank/DDBJ databases">
        <title>Prauserella sp. ASG 168, a novel actinomycete isolated from cave rock.</title>
        <authorList>
            <person name="Suriyachadkun C."/>
        </authorList>
    </citation>
    <scope>NUCLEOTIDE SEQUENCE</scope>
    <source>
        <strain evidence="5">ASG 168</strain>
    </source>
</reference>